<reference evidence="1" key="1">
    <citation type="submission" date="2021-06" db="EMBL/GenBank/DDBJ databases">
        <authorList>
            <person name="Hodson N. C."/>
            <person name="Mongue J. A."/>
            <person name="Jaron S. K."/>
        </authorList>
    </citation>
    <scope>NUCLEOTIDE SEQUENCE</scope>
</reference>
<evidence type="ECO:0000313" key="2">
    <source>
        <dbReference type="Proteomes" id="UP000708208"/>
    </source>
</evidence>
<accession>A0A8J2LXK5</accession>
<comment type="caution">
    <text evidence="1">The sequence shown here is derived from an EMBL/GenBank/DDBJ whole genome shotgun (WGS) entry which is preliminary data.</text>
</comment>
<keyword evidence="2" id="KW-1185">Reference proteome</keyword>
<sequence>MSAYAYTYSQSTNTMKVGVATSINNKAMVFTESFCVLVELNLGLVNDVGLVLGGGGGAKVMLLLKWAVPELPRRVE</sequence>
<name>A0A8J2LXK5_9HEXA</name>
<dbReference type="AlphaFoldDB" id="A0A8J2LXK5"/>
<dbReference type="Proteomes" id="UP000708208">
    <property type="component" value="Unassembled WGS sequence"/>
</dbReference>
<proteinExistence type="predicted"/>
<protein>
    <submittedName>
        <fullName evidence="1">Uncharacterized protein</fullName>
    </submittedName>
</protein>
<organism evidence="1 2">
    <name type="scientific">Allacma fusca</name>
    <dbReference type="NCBI Taxonomy" id="39272"/>
    <lineage>
        <taxon>Eukaryota</taxon>
        <taxon>Metazoa</taxon>
        <taxon>Ecdysozoa</taxon>
        <taxon>Arthropoda</taxon>
        <taxon>Hexapoda</taxon>
        <taxon>Collembola</taxon>
        <taxon>Symphypleona</taxon>
        <taxon>Sminthuridae</taxon>
        <taxon>Allacma</taxon>
    </lineage>
</organism>
<dbReference type="EMBL" id="CAJVCH010571758">
    <property type="protein sequence ID" value="CAG7838447.1"/>
    <property type="molecule type" value="Genomic_DNA"/>
</dbReference>
<evidence type="ECO:0000313" key="1">
    <source>
        <dbReference type="EMBL" id="CAG7838447.1"/>
    </source>
</evidence>
<gene>
    <name evidence="1" type="ORF">AFUS01_LOCUS47419</name>
</gene>